<sequence length="141" mass="14621">MHIPPDPVGLYQPFTRSGDLVAISAISSAHEGALVTGKIGRDLDLASGQEAARRAAENLLAVLTEAAGGDVDRIDQMLVVRGYVNAADDFPSVHKVIDAASGLIIARLGDKGRHARTALGCATLPNNNAVTLEAIAVVRST</sequence>
<dbReference type="AlphaFoldDB" id="A0A9X1QPW2"/>
<organism evidence="2 3">
    <name type="scientific">Sphingomonas cremea</name>
    <dbReference type="NCBI Taxonomy" id="2904799"/>
    <lineage>
        <taxon>Bacteria</taxon>
        <taxon>Pseudomonadati</taxon>
        <taxon>Pseudomonadota</taxon>
        <taxon>Alphaproteobacteria</taxon>
        <taxon>Sphingomonadales</taxon>
        <taxon>Sphingomonadaceae</taxon>
        <taxon>Sphingomonas</taxon>
    </lineage>
</organism>
<protein>
    <submittedName>
        <fullName evidence="2">RidA family protein</fullName>
    </submittedName>
</protein>
<dbReference type="PANTHER" id="PTHR43760">
    <property type="entry name" value="ENDORIBONUCLEASE-RELATED"/>
    <property type="match status" value="1"/>
</dbReference>
<feature type="domain" description="Endoribonuclease L-PSP/chorismate mutase-like" evidence="1">
    <location>
        <begin position="8"/>
        <end position="128"/>
    </location>
</feature>
<reference evidence="2" key="1">
    <citation type="submission" date="2022-01" db="EMBL/GenBank/DDBJ databases">
        <authorList>
            <person name="Jo J.-H."/>
            <person name="Im W.-T."/>
        </authorList>
    </citation>
    <scope>NUCLEOTIDE SEQUENCE</scope>
    <source>
        <strain evidence="2">G124</strain>
    </source>
</reference>
<dbReference type="Proteomes" id="UP001139410">
    <property type="component" value="Unassembled WGS sequence"/>
</dbReference>
<dbReference type="PANTHER" id="PTHR43760:SF1">
    <property type="entry name" value="ENDORIBONUCLEASE L-PSP_CHORISMATE MUTASE-LIKE DOMAIN-CONTAINING PROTEIN"/>
    <property type="match status" value="1"/>
</dbReference>
<dbReference type="RefSeq" id="WP_235068530.1">
    <property type="nucleotide sequence ID" value="NZ_JAKFGM010000003.1"/>
</dbReference>
<gene>
    <name evidence="2" type="ORF">LVY65_12220</name>
</gene>
<keyword evidence="3" id="KW-1185">Reference proteome</keyword>
<dbReference type="CDD" id="cd02199">
    <property type="entry name" value="YjgF_YER057c_UK114_like_1"/>
    <property type="match status" value="1"/>
</dbReference>
<dbReference type="SUPFAM" id="SSF55298">
    <property type="entry name" value="YjgF-like"/>
    <property type="match status" value="1"/>
</dbReference>
<evidence type="ECO:0000259" key="1">
    <source>
        <dbReference type="Pfam" id="PF14588"/>
    </source>
</evidence>
<proteinExistence type="predicted"/>
<evidence type="ECO:0000313" key="2">
    <source>
        <dbReference type="EMBL" id="MCF2515823.1"/>
    </source>
</evidence>
<dbReference type="EMBL" id="JAKFGM010000003">
    <property type="protein sequence ID" value="MCF2515823.1"/>
    <property type="molecule type" value="Genomic_DNA"/>
</dbReference>
<accession>A0A9X1QPW2</accession>
<dbReference type="InterPro" id="IPR035959">
    <property type="entry name" value="RutC-like_sf"/>
</dbReference>
<dbReference type="Gene3D" id="3.30.1330.40">
    <property type="entry name" value="RutC-like"/>
    <property type="match status" value="1"/>
</dbReference>
<dbReference type="Pfam" id="PF14588">
    <property type="entry name" value="YjgF_endoribonc"/>
    <property type="match status" value="1"/>
</dbReference>
<name>A0A9X1QPW2_9SPHN</name>
<evidence type="ECO:0000313" key="3">
    <source>
        <dbReference type="Proteomes" id="UP001139410"/>
    </source>
</evidence>
<comment type="caution">
    <text evidence="2">The sequence shown here is derived from an EMBL/GenBank/DDBJ whole genome shotgun (WGS) entry which is preliminary data.</text>
</comment>
<dbReference type="InterPro" id="IPR013813">
    <property type="entry name" value="Endoribo_LPSP/chorism_mut-like"/>
</dbReference>